<protein>
    <submittedName>
        <fullName evidence="1">Uncharacterized protein</fullName>
    </submittedName>
</protein>
<accession>A0ABD1RS85</accession>
<dbReference type="AlphaFoldDB" id="A0ABD1RS85"/>
<proteinExistence type="predicted"/>
<organism evidence="1 2">
    <name type="scientific">Abeliophyllum distichum</name>
    <dbReference type="NCBI Taxonomy" id="126358"/>
    <lineage>
        <taxon>Eukaryota</taxon>
        <taxon>Viridiplantae</taxon>
        <taxon>Streptophyta</taxon>
        <taxon>Embryophyta</taxon>
        <taxon>Tracheophyta</taxon>
        <taxon>Spermatophyta</taxon>
        <taxon>Magnoliopsida</taxon>
        <taxon>eudicotyledons</taxon>
        <taxon>Gunneridae</taxon>
        <taxon>Pentapetalae</taxon>
        <taxon>asterids</taxon>
        <taxon>lamiids</taxon>
        <taxon>Lamiales</taxon>
        <taxon>Oleaceae</taxon>
        <taxon>Forsythieae</taxon>
        <taxon>Abeliophyllum</taxon>
    </lineage>
</organism>
<reference evidence="2" key="1">
    <citation type="submission" date="2024-07" db="EMBL/GenBank/DDBJ databases">
        <title>Two chromosome-level genome assemblies of Korean endemic species Abeliophyllum distichum and Forsythia ovata (Oleaceae).</title>
        <authorList>
            <person name="Jang H."/>
        </authorList>
    </citation>
    <scope>NUCLEOTIDE SEQUENCE [LARGE SCALE GENOMIC DNA]</scope>
</reference>
<name>A0ABD1RS85_9LAMI</name>
<sequence>MERPNACRYESMTKLSPHTMRILLGELTQDIVEQFGTMPPVMANNYLLTNKFKNKEHDEEITEENEEAACTLECGEGASTENQFTHGNDREEDDEMTCIEEEIDLEAERRIRRVSYNNLLGQLYQEGNPVVGLLDEPFGRSFNYYVLYGTPTMKKKGSSG</sequence>
<gene>
    <name evidence="1" type="ORF">Adt_26831</name>
</gene>
<evidence type="ECO:0000313" key="2">
    <source>
        <dbReference type="Proteomes" id="UP001604336"/>
    </source>
</evidence>
<comment type="caution">
    <text evidence="1">The sequence shown here is derived from an EMBL/GenBank/DDBJ whole genome shotgun (WGS) entry which is preliminary data.</text>
</comment>
<evidence type="ECO:0000313" key="1">
    <source>
        <dbReference type="EMBL" id="KAL2491203.1"/>
    </source>
</evidence>
<keyword evidence="2" id="KW-1185">Reference proteome</keyword>
<dbReference type="Proteomes" id="UP001604336">
    <property type="component" value="Unassembled WGS sequence"/>
</dbReference>
<dbReference type="EMBL" id="JBFOLK010000008">
    <property type="protein sequence ID" value="KAL2491203.1"/>
    <property type="molecule type" value="Genomic_DNA"/>
</dbReference>